<keyword evidence="2" id="KW-1185">Reference proteome</keyword>
<evidence type="ECO:0000313" key="1">
    <source>
        <dbReference type="EMBL" id="CAK5283090.1"/>
    </source>
</evidence>
<proteinExistence type="predicted"/>
<organism evidence="1 2">
    <name type="scientific">Mycena citricolor</name>
    <dbReference type="NCBI Taxonomy" id="2018698"/>
    <lineage>
        <taxon>Eukaryota</taxon>
        <taxon>Fungi</taxon>
        <taxon>Dikarya</taxon>
        <taxon>Basidiomycota</taxon>
        <taxon>Agaricomycotina</taxon>
        <taxon>Agaricomycetes</taxon>
        <taxon>Agaricomycetidae</taxon>
        <taxon>Agaricales</taxon>
        <taxon>Marasmiineae</taxon>
        <taxon>Mycenaceae</taxon>
        <taxon>Mycena</taxon>
    </lineage>
</organism>
<reference evidence="1" key="1">
    <citation type="submission" date="2023-11" db="EMBL/GenBank/DDBJ databases">
        <authorList>
            <person name="De Vega J J."/>
            <person name="De Vega J J."/>
        </authorList>
    </citation>
    <scope>NUCLEOTIDE SEQUENCE</scope>
</reference>
<name>A0AAD2K7H0_9AGAR</name>
<accession>A0AAD2K7H0</accession>
<dbReference type="EMBL" id="CAVNYO010000466">
    <property type="protein sequence ID" value="CAK5283090.1"/>
    <property type="molecule type" value="Genomic_DNA"/>
</dbReference>
<dbReference type="AlphaFoldDB" id="A0AAD2K7H0"/>
<evidence type="ECO:0000313" key="2">
    <source>
        <dbReference type="Proteomes" id="UP001295794"/>
    </source>
</evidence>
<sequence>MISGAFFRRPSSARRSPFAVRKNPWSSHFRMLWREPGRAQVNRFLHCEHLCYLVGWAELVGDLNRPIHVIVIIEVYSRTGFSSFAAIVRCRAVCIWRCGIHVPLVVRKDSEDIAHRACRCYALVYISRLNAIYVDHFGRHPVFIVFGLGFSRVPFGV</sequence>
<dbReference type="Proteomes" id="UP001295794">
    <property type="component" value="Unassembled WGS sequence"/>
</dbReference>
<protein>
    <submittedName>
        <fullName evidence="1">Uncharacterized protein</fullName>
    </submittedName>
</protein>
<gene>
    <name evidence="1" type="ORF">MYCIT1_LOCUS35348</name>
</gene>
<comment type="caution">
    <text evidence="1">The sequence shown here is derived from an EMBL/GenBank/DDBJ whole genome shotgun (WGS) entry which is preliminary data.</text>
</comment>